<dbReference type="AlphaFoldDB" id="A0A450YDS1"/>
<organism evidence="1">
    <name type="scientific">Candidatus Kentrum sp. SD</name>
    <dbReference type="NCBI Taxonomy" id="2126332"/>
    <lineage>
        <taxon>Bacteria</taxon>
        <taxon>Pseudomonadati</taxon>
        <taxon>Pseudomonadota</taxon>
        <taxon>Gammaproteobacteria</taxon>
        <taxon>Candidatus Kentrum</taxon>
    </lineage>
</organism>
<sequence>MLKRAILGKRKLRVKAKRVSSMGYFDKQWAKHRKANTSDQEQISVFETSLTKKGSALKEALRLNIEKDIPIPEHMVKNVQWANRKIAKTLFKGVNVDEKSLMKKQLEFFEGFENGVFLEEEI</sequence>
<gene>
    <name evidence="2" type="ORF">BECKSD772D_GA0070982_12364</name>
    <name evidence="1" type="ORF">BECKSD772F_GA0070984_104618</name>
</gene>
<dbReference type="EMBL" id="CAADFR010000046">
    <property type="protein sequence ID" value="VFK39679.1"/>
    <property type="molecule type" value="Genomic_DNA"/>
</dbReference>
<protein>
    <submittedName>
        <fullName evidence="1">Uncharacterized protein</fullName>
    </submittedName>
</protein>
<evidence type="ECO:0000313" key="1">
    <source>
        <dbReference type="EMBL" id="VFK39679.1"/>
    </source>
</evidence>
<dbReference type="EMBL" id="CAADHB010000236">
    <property type="protein sequence ID" value="VFK81153.1"/>
    <property type="molecule type" value="Genomic_DNA"/>
</dbReference>
<evidence type="ECO:0000313" key="2">
    <source>
        <dbReference type="EMBL" id="VFK81153.1"/>
    </source>
</evidence>
<accession>A0A450YDS1</accession>
<proteinExistence type="predicted"/>
<name>A0A450YDS1_9GAMM</name>
<reference evidence="1" key="1">
    <citation type="submission" date="2019-02" db="EMBL/GenBank/DDBJ databases">
        <authorList>
            <person name="Gruber-Vodicka R. H."/>
            <person name="Seah K. B. B."/>
        </authorList>
    </citation>
    <scope>NUCLEOTIDE SEQUENCE</scope>
    <source>
        <strain evidence="2">BECK_S127</strain>
        <strain evidence="1">BECK_S1321</strain>
    </source>
</reference>